<feature type="compositionally biased region" description="Basic and acidic residues" evidence="4">
    <location>
        <begin position="886"/>
        <end position="896"/>
    </location>
</feature>
<dbReference type="OrthoDB" id="5857916at2759"/>
<keyword evidence="6" id="KW-1185">Reference proteome</keyword>
<feature type="compositionally biased region" description="Basic residues" evidence="4">
    <location>
        <begin position="792"/>
        <end position="804"/>
    </location>
</feature>
<dbReference type="GO" id="GO:0005737">
    <property type="term" value="C:cytoplasm"/>
    <property type="evidence" value="ECO:0007669"/>
    <property type="project" value="TreeGrafter"/>
</dbReference>
<feature type="region of interest" description="Disordered" evidence="4">
    <location>
        <begin position="854"/>
        <end position="896"/>
    </location>
</feature>
<dbReference type="AlphaFoldDB" id="A0A7I4Z3F7"/>
<feature type="region of interest" description="Disordered" evidence="4">
    <location>
        <begin position="578"/>
        <end position="610"/>
    </location>
</feature>
<dbReference type="PANTHER" id="PTHR42963">
    <property type="entry name" value="CHROMOSOME PARTITION PROTEIN MUKB"/>
    <property type="match status" value="1"/>
</dbReference>
<keyword evidence="1" id="KW-0963">Cytoplasm</keyword>
<feature type="region of interest" description="Disordered" evidence="4">
    <location>
        <begin position="769"/>
        <end position="809"/>
    </location>
</feature>
<feature type="coiled-coil region" evidence="3">
    <location>
        <begin position="358"/>
        <end position="407"/>
    </location>
</feature>
<feature type="signal peptide" evidence="5">
    <location>
        <begin position="1"/>
        <end position="20"/>
    </location>
</feature>
<accession>A0A7I4Z3F7</accession>
<feature type="compositionally biased region" description="Basic and acidic residues" evidence="4">
    <location>
        <begin position="594"/>
        <end position="610"/>
    </location>
</feature>
<organism evidence="6 7">
    <name type="scientific">Haemonchus contortus</name>
    <name type="common">Barber pole worm</name>
    <dbReference type="NCBI Taxonomy" id="6289"/>
    <lineage>
        <taxon>Eukaryota</taxon>
        <taxon>Metazoa</taxon>
        <taxon>Ecdysozoa</taxon>
        <taxon>Nematoda</taxon>
        <taxon>Chromadorea</taxon>
        <taxon>Rhabditida</taxon>
        <taxon>Rhabditina</taxon>
        <taxon>Rhabditomorpha</taxon>
        <taxon>Strongyloidea</taxon>
        <taxon>Trichostrongylidae</taxon>
        <taxon>Haemonchus</taxon>
    </lineage>
</organism>
<evidence type="ECO:0000256" key="5">
    <source>
        <dbReference type="SAM" id="SignalP"/>
    </source>
</evidence>
<dbReference type="WBParaSite" id="HCON_00178015-00002">
    <property type="protein sequence ID" value="HCON_00178015-00002"/>
    <property type="gene ID" value="HCON_00178015"/>
</dbReference>
<feature type="coiled-coil region" evidence="3">
    <location>
        <begin position="450"/>
        <end position="501"/>
    </location>
</feature>
<dbReference type="Proteomes" id="UP000025227">
    <property type="component" value="Unplaced"/>
</dbReference>
<keyword evidence="2" id="KW-0238">DNA-binding</keyword>
<feature type="compositionally biased region" description="Pro residues" evidence="4">
    <location>
        <begin position="863"/>
        <end position="879"/>
    </location>
</feature>
<evidence type="ECO:0000313" key="6">
    <source>
        <dbReference type="Proteomes" id="UP000025227"/>
    </source>
</evidence>
<evidence type="ECO:0000256" key="1">
    <source>
        <dbReference type="ARBA" id="ARBA00022490"/>
    </source>
</evidence>
<dbReference type="PANTHER" id="PTHR42963:SF1">
    <property type="entry name" value="DUF4476 DOMAIN-CONTAINING PROTEIN"/>
    <property type="match status" value="1"/>
</dbReference>
<dbReference type="GO" id="GO:0003677">
    <property type="term" value="F:DNA binding"/>
    <property type="evidence" value="ECO:0007669"/>
    <property type="project" value="UniProtKB-KW"/>
</dbReference>
<reference evidence="7" key="1">
    <citation type="submission" date="2020-12" db="UniProtKB">
        <authorList>
            <consortium name="WormBaseParasite"/>
        </authorList>
    </citation>
    <scope>IDENTIFICATION</scope>
    <source>
        <strain evidence="7">MHco3</strain>
    </source>
</reference>
<protein>
    <submittedName>
        <fullName evidence="7">Stromal interaction molecule 2b</fullName>
    </submittedName>
</protein>
<evidence type="ECO:0000256" key="3">
    <source>
        <dbReference type="SAM" id="Coils"/>
    </source>
</evidence>
<dbReference type="InterPro" id="IPR050308">
    <property type="entry name" value="MukB/SMC"/>
</dbReference>
<evidence type="ECO:0000313" key="7">
    <source>
        <dbReference type="WBParaSite" id="HCON_00178015-00002"/>
    </source>
</evidence>
<proteinExistence type="predicted"/>
<sequence>MPVNMKVISFVQVLCSLSLASRSPVVLKKSKLCGNEKCDEVLFKAKVKRVMDSTHEAFLPLSEGTLIDVTAIKYSDRTDLMEGVIADGTKGSFYIGAVDTGSYLEFLRNAIRLKKELKEISQSQDIGSRKLLGAVRADLHLVRDYNVEALRYAQEHGLPKPDLLPLPYEELFSVNGHRHGHSHDHSIQLGYFQTEDVGEPIGDSHSLALQLSSTLSPSDFDVHVVGSDSTRCSSYNMEFFASGMFSSDGDMVLLDGQVPTSQGRCHRSTFEESQAVLYGDDPGFTSSSGLLKSMTGAIRGVPFISTVGDAGAGFVINLSLLVAAVVFHFISYSFSDHGVSFVCDSMIALDLGTKCKLLEELNMTKEMEVVKYEQLKSELEEERVRGLESERKQATEAEEYVTELRSRLCDVQQAHICAVNELSAVRTAMEKLEKDLSGERKFNEETAADLELAKETAMKLRLDLQCADEEIKMLKKEKRNMERENEALSFMIEEAETVRKEESGGSGGWSDFGDDIIEQMMKDDGGERERTAASSRGATPVASFTPATDIREVTKLRIQLRKTEHELEATRVALEYEKEERHQANSKVSSLENDLERRAKEVEERDRDRSRADERCNELLALVKSYNIKIRETEQLRDKLWNDIAILQAELTSRAEERRKKDEKIFDLEYELKRIRSDHLKLETKRFNEVLELKHKLDMMQTSQHMQPLALKTQCYEFSTKTEGNLSSSPTSLWEEAPRLLSCNRDTFNVTTPKEDLLGAAFTYSEKTPTRARKYDRTPLTNFPGERDKRKETSHRRVRSRSHGRLSWTEKSVDTSTRYVLVEHMIPQSCFPFTECGMEPAENCHDRAVHIYQSSGGSNGGRSPPPDMPLLGAIPPPGLQKPAGKRFNEPVLETKP</sequence>
<name>A0A7I4Z3F7_HAECO</name>
<keyword evidence="3" id="KW-0175">Coiled coil</keyword>
<evidence type="ECO:0000256" key="2">
    <source>
        <dbReference type="ARBA" id="ARBA00023125"/>
    </source>
</evidence>
<keyword evidence="5" id="KW-0732">Signal</keyword>
<feature type="chain" id="PRO_5029711067" evidence="5">
    <location>
        <begin position="21"/>
        <end position="896"/>
    </location>
</feature>
<evidence type="ECO:0000256" key="4">
    <source>
        <dbReference type="SAM" id="MobiDB-lite"/>
    </source>
</evidence>